<organism evidence="1">
    <name type="scientific">Streptomyces sp. R33</name>
    <dbReference type="NCBI Taxonomy" id="3238629"/>
    <lineage>
        <taxon>Bacteria</taxon>
        <taxon>Bacillati</taxon>
        <taxon>Actinomycetota</taxon>
        <taxon>Actinomycetes</taxon>
        <taxon>Kitasatosporales</taxon>
        <taxon>Streptomycetaceae</taxon>
        <taxon>Streptomyces</taxon>
    </lineage>
</organism>
<dbReference type="AlphaFoldDB" id="A0AB39XVK7"/>
<gene>
    <name evidence="1" type="ORF">AB5J51_01860</name>
</gene>
<reference evidence="1" key="1">
    <citation type="submission" date="2024-08" db="EMBL/GenBank/DDBJ databases">
        <authorList>
            <person name="Yu S.T."/>
        </authorList>
    </citation>
    <scope>NUCLEOTIDE SEQUENCE</scope>
    <source>
        <strain evidence="1">R33</strain>
    </source>
</reference>
<sequence>MESELSDVLDELIELQQATDEAHAELTRLQEELGDAAQWTEEQHVTWRDAWEDAREPWWLLDTALEHYSDTIGLDRDELEAMVQKAAGHVPPPVED</sequence>
<evidence type="ECO:0000313" key="1">
    <source>
        <dbReference type="EMBL" id="XDV61773.1"/>
    </source>
</evidence>
<name>A0AB39XVK7_9ACTN</name>
<protein>
    <submittedName>
        <fullName evidence="1">Uncharacterized protein</fullName>
    </submittedName>
</protein>
<dbReference type="EMBL" id="CP165727">
    <property type="protein sequence ID" value="XDV61773.1"/>
    <property type="molecule type" value="Genomic_DNA"/>
</dbReference>
<proteinExistence type="predicted"/>
<accession>A0AB39XVK7</accession>
<dbReference type="RefSeq" id="WP_053789006.1">
    <property type="nucleotide sequence ID" value="NZ_CP165727.1"/>
</dbReference>